<proteinExistence type="predicted"/>
<protein>
    <recommendedName>
        <fullName evidence="2">C-type lectin domain-containing protein</fullName>
    </recommendedName>
</protein>
<dbReference type="InterPro" id="IPR018378">
    <property type="entry name" value="C-type_lectin_CS"/>
</dbReference>
<feature type="domain" description="C-type lectin" evidence="2">
    <location>
        <begin position="87"/>
        <end position="196"/>
    </location>
</feature>
<dbReference type="SMART" id="SM00034">
    <property type="entry name" value="CLECT"/>
    <property type="match status" value="2"/>
</dbReference>
<dbReference type="InterPro" id="IPR001304">
    <property type="entry name" value="C-type_lectin-like"/>
</dbReference>
<sequence>MQQKHLSYTSSWLLTLSHNFACSHWGKTLYSMLGNYTESERGTAHTSAAQTADRQTEPHFTNMKQKVFIILLVSGLCTLCSCLSRQYHFVNIEKSWTEAQSYCRKNYNDLATIENQEEMEALVGVVGSGFKGEAWIGLYDDRDSWQWSLAERGFYSEGQTEFRNWASREPNNYNGSEHCVEMYTTGLWNDCCCDDEFNRRPFICYDGGAAQRYILITESKTWREAQSYCRENHTDLASVRNQAENQEIQQIAGEMAVWIGLFRESWKWSDQSSSSYRYWRSGEPNNAGGNEKCGEVWLGYWNDANCELKKAFICSAAEEREKSQECLPATQVRKRFVMRVELRPTSALNMKDSAVSEAILLKIEKKLKEQGMPEFTLRWRRQPNGELFLQRKEDEEKKEGV</sequence>
<feature type="domain" description="C-type lectin" evidence="2">
    <location>
        <begin position="213"/>
        <end position="315"/>
    </location>
</feature>
<dbReference type="PANTHER" id="PTHR45784">
    <property type="entry name" value="C-TYPE LECTIN DOMAIN FAMILY 20 MEMBER A-RELATED"/>
    <property type="match status" value="1"/>
</dbReference>
<dbReference type="EMBL" id="JAERUA010000003">
    <property type="protein sequence ID" value="KAI1901236.1"/>
    <property type="molecule type" value="Genomic_DNA"/>
</dbReference>
<dbReference type="InterPro" id="IPR016186">
    <property type="entry name" value="C-type_lectin-like/link_sf"/>
</dbReference>
<evidence type="ECO:0000259" key="2">
    <source>
        <dbReference type="PROSITE" id="PS50041"/>
    </source>
</evidence>
<name>A0A8T3DZ73_9TELE</name>
<keyword evidence="4" id="KW-1185">Reference proteome</keyword>
<accession>A0A8T3DZ73</accession>
<keyword evidence="1" id="KW-1015">Disulfide bond</keyword>
<dbReference type="OrthoDB" id="6369810at2759"/>
<reference evidence="3" key="1">
    <citation type="submission" date="2021-01" db="EMBL/GenBank/DDBJ databases">
        <authorList>
            <person name="Zahm M."/>
            <person name="Roques C."/>
            <person name="Cabau C."/>
            <person name="Klopp C."/>
            <person name="Donnadieu C."/>
            <person name="Jouanno E."/>
            <person name="Lampietro C."/>
            <person name="Louis A."/>
            <person name="Herpin A."/>
            <person name="Echchiki A."/>
            <person name="Berthelot C."/>
            <person name="Parey E."/>
            <person name="Roest-Crollius H."/>
            <person name="Braasch I."/>
            <person name="Postlethwait J."/>
            <person name="Bobe J."/>
            <person name="Montfort J."/>
            <person name="Bouchez O."/>
            <person name="Begum T."/>
            <person name="Mejri S."/>
            <person name="Adams A."/>
            <person name="Chen W.-J."/>
            <person name="Guiguen Y."/>
        </authorList>
    </citation>
    <scope>NUCLEOTIDE SEQUENCE</scope>
    <source>
        <tissue evidence="3">Blood</tissue>
    </source>
</reference>
<organism evidence="3 4">
    <name type="scientific">Albula goreensis</name>
    <dbReference type="NCBI Taxonomy" id="1534307"/>
    <lineage>
        <taxon>Eukaryota</taxon>
        <taxon>Metazoa</taxon>
        <taxon>Chordata</taxon>
        <taxon>Craniata</taxon>
        <taxon>Vertebrata</taxon>
        <taxon>Euteleostomi</taxon>
        <taxon>Actinopterygii</taxon>
        <taxon>Neopterygii</taxon>
        <taxon>Teleostei</taxon>
        <taxon>Albuliformes</taxon>
        <taxon>Albulidae</taxon>
        <taxon>Albula</taxon>
    </lineage>
</organism>
<dbReference type="PROSITE" id="PS00615">
    <property type="entry name" value="C_TYPE_LECTIN_1"/>
    <property type="match status" value="1"/>
</dbReference>
<dbReference type="SUPFAM" id="SSF56436">
    <property type="entry name" value="C-type lectin-like"/>
    <property type="match status" value="2"/>
</dbReference>
<dbReference type="PANTHER" id="PTHR45784:SF3">
    <property type="entry name" value="C-TYPE LECTIN DOMAIN FAMILY 4 MEMBER K-LIKE-RELATED"/>
    <property type="match status" value="1"/>
</dbReference>
<gene>
    <name evidence="3" type="ORF">AGOR_G00032220</name>
</gene>
<dbReference type="PROSITE" id="PS50041">
    <property type="entry name" value="C_TYPE_LECTIN_2"/>
    <property type="match status" value="2"/>
</dbReference>
<dbReference type="InterPro" id="IPR016187">
    <property type="entry name" value="CTDL_fold"/>
</dbReference>
<dbReference type="Proteomes" id="UP000829720">
    <property type="component" value="Unassembled WGS sequence"/>
</dbReference>
<comment type="caution">
    <text evidence="3">The sequence shown here is derived from an EMBL/GenBank/DDBJ whole genome shotgun (WGS) entry which is preliminary data.</text>
</comment>
<evidence type="ECO:0000313" key="3">
    <source>
        <dbReference type="EMBL" id="KAI1901236.1"/>
    </source>
</evidence>
<dbReference type="Gene3D" id="3.10.100.10">
    <property type="entry name" value="Mannose-Binding Protein A, subunit A"/>
    <property type="match status" value="2"/>
</dbReference>
<evidence type="ECO:0000313" key="4">
    <source>
        <dbReference type="Proteomes" id="UP000829720"/>
    </source>
</evidence>
<dbReference type="AlphaFoldDB" id="A0A8T3DZ73"/>
<evidence type="ECO:0000256" key="1">
    <source>
        <dbReference type="ARBA" id="ARBA00023157"/>
    </source>
</evidence>
<dbReference type="Pfam" id="PF00059">
    <property type="entry name" value="Lectin_C"/>
    <property type="match status" value="2"/>
</dbReference>